<dbReference type="Pfam" id="PF01590">
    <property type="entry name" value="GAF"/>
    <property type="match status" value="1"/>
</dbReference>
<dbReference type="InterPro" id="IPR011102">
    <property type="entry name" value="Sig_transdc_His_kinase_HWE"/>
</dbReference>
<dbReference type="InterPro" id="IPR013655">
    <property type="entry name" value="PAS_fold_3"/>
</dbReference>
<dbReference type="GO" id="GO:0005524">
    <property type="term" value="F:ATP binding"/>
    <property type="evidence" value="ECO:0007669"/>
    <property type="project" value="UniProtKB-KW"/>
</dbReference>
<evidence type="ECO:0000256" key="8">
    <source>
        <dbReference type="ARBA" id="ARBA00022679"/>
    </source>
</evidence>
<dbReference type="InterPro" id="IPR000700">
    <property type="entry name" value="PAS-assoc_C"/>
</dbReference>
<keyword evidence="3" id="KW-0600">Photoreceptor protein</keyword>
<evidence type="ECO:0000256" key="1">
    <source>
        <dbReference type="ARBA" id="ARBA00000085"/>
    </source>
</evidence>
<evidence type="ECO:0000313" key="19">
    <source>
        <dbReference type="Proteomes" id="UP000433104"/>
    </source>
</evidence>
<evidence type="ECO:0000256" key="6">
    <source>
        <dbReference type="ARBA" id="ARBA00022630"/>
    </source>
</evidence>
<comment type="caution">
    <text evidence="18">The sequence shown here is derived from an EMBL/GenBank/DDBJ whole genome shotgun (WGS) entry which is preliminary data.</text>
</comment>
<keyword evidence="13" id="KW-0157">Chromophore</keyword>
<keyword evidence="15" id="KW-0675">Receptor</keyword>
<evidence type="ECO:0000256" key="5">
    <source>
        <dbReference type="ARBA" id="ARBA00022606"/>
    </source>
</evidence>
<dbReference type="InterPro" id="IPR003018">
    <property type="entry name" value="GAF"/>
</dbReference>
<keyword evidence="5" id="KW-0716">Sensory transduction</keyword>
<dbReference type="GO" id="GO:0004673">
    <property type="term" value="F:protein histidine kinase activity"/>
    <property type="evidence" value="ECO:0007669"/>
    <property type="project" value="UniProtKB-EC"/>
</dbReference>
<dbReference type="InterPro" id="IPR000014">
    <property type="entry name" value="PAS"/>
</dbReference>
<dbReference type="InterPro" id="IPR029016">
    <property type="entry name" value="GAF-like_dom_sf"/>
</dbReference>
<dbReference type="CDD" id="cd00130">
    <property type="entry name" value="PAS"/>
    <property type="match status" value="1"/>
</dbReference>
<feature type="domain" description="PAC" evidence="17">
    <location>
        <begin position="262"/>
        <end position="314"/>
    </location>
</feature>
<keyword evidence="12" id="KW-0067">ATP-binding</keyword>
<keyword evidence="19" id="KW-1185">Reference proteome</keyword>
<evidence type="ECO:0000256" key="14">
    <source>
        <dbReference type="ARBA" id="ARBA00023026"/>
    </source>
</evidence>
<dbReference type="NCBIfam" id="TIGR00229">
    <property type="entry name" value="sensory_box"/>
    <property type="match status" value="1"/>
</dbReference>
<keyword evidence="11" id="KW-0418">Kinase</keyword>
<dbReference type="EC" id="2.7.13.3" evidence="2"/>
<dbReference type="Gene3D" id="3.30.450.40">
    <property type="match status" value="1"/>
</dbReference>
<dbReference type="PROSITE" id="PS50113">
    <property type="entry name" value="PAC"/>
    <property type="match status" value="1"/>
</dbReference>
<dbReference type="SMART" id="SM00086">
    <property type="entry name" value="PAC"/>
    <property type="match status" value="1"/>
</dbReference>
<dbReference type="GO" id="GO:0009881">
    <property type="term" value="F:photoreceptor activity"/>
    <property type="evidence" value="ECO:0007669"/>
    <property type="project" value="UniProtKB-KW"/>
</dbReference>
<evidence type="ECO:0000256" key="11">
    <source>
        <dbReference type="ARBA" id="ARBA00022777"/>
    </source>
</evidence>
<evidence type="ECO:0000259" key="16">
    <source>
        <dbReference type="PROSITE" id="PS50112"/>
    </source>
</evidence>
<evidence type="ECO:0000256" key="4">
    <source>
        <dbReference type="ARBA" id="ARBA00022553"/>
    </source>
</evidence>
<dbReference type="Pfam" id="PF07536">
    <property type="entry name" value="HWE_HK"/>
    <property type="match status" value="1"/>
</dbReference>
<dbReference type="PANTHER" id="PTHR41523:SF8">
    <property type="entry name" value="ETHYLENE RESPONSE SENSOR PROTEIN"/>
    <property type="match status" value="1"/>
</dbReference>
<keyword evidence="10" id="KW-0547">Nucleotide-binding</keyword>
<keyword evidence="6" id="KW-0285">Flavoprotein</keyword>
<keyword evidence="4" id="KW-0597">Phosphoprotein</keyword>
<keyword evidence="7" id="KW-0288">FMN</keyword>
<dbReference type="InterPro" id="IPR036890">
    <property type="entry name" value="HATPase_C_sf"/>
</dbReference>
<dbReference type="InterPro" id="IPR001610">
    <property type="entry name" value="PAC"/>
</dbReference>
<gene>
    <name evidence="18" type="ORF">GRI38_08400</name>
</gene>
<accession>A0A844ZFX5</accession>
<evidence type="ECO:0000256" key="13">
    <source>
        <dbReference type="ARBA" id="ARBA00022991"/>
    </source>
</evidence>
<evidence type="ECO:0000256" key="15">
    <source>
        <dbReference type="ARBA" id="ARBA00023170"/>
    </source>
</evidence>
<dbReference type="PANTHER" id="PTHR41523">
    <property type="entry name" value="TWO-COMPONENT SYSTEM SENSOR PROTEIN"/>
    <property type="match status" value="1"/>
</dbReference>
<dbReference type="SMART" id="SM00911">
    <property type="entry name" value="HWE_HK"/>
    <property type="match status" value="1"/>
</dbReference>
<dbReference type="Gene3D" id="3.30.450.20">
    <property type="entry name" value="PAS domain"/>
    <property type="match status" value="1"/>
</dbReference>
<evidence type="ECO:0000256" key="12">
    <source>
        <dbReference type="ARBA" id="ARBA00022840"/>
    </source>
</evidence>
<proteinExistence type="predicted"/>
<evidence type="ECO:0000313" key="18">
    <source>
        <dbReference type="EMBL" id="MXO86046.1"/>
    </source>
</evidence>
<dbReference type="AlphaFoldDB" id="A0A844ZFX5"/>
<protein>
    <recommendedName>
        <fullName evidence="2">histidine kinase</fullName>
        <ecNumber evidence="2">2.7.13.3</ecNumber>
    </recommendedName>
</protein>
<evidence type="ECO:0000256" key="3">
    <source>
        <dbReference type="ARBA" id="ARBA00022543"/>
    </source>
</evidence>
<dbReference type="Gene3D" id="3.30.565.10">
    <property type="entry name" value="Histidine kinase-like ATPase, C-terminal domain"/>
    <property type="match status" value="1"/>
</dbReference>
<dbReference type="RefSeq" id="WP_160682574.1">
    <property type="nucleotide sequence ID" value="NZ_WTYW01000002.1"/>
</dbReference>
<dbReference type="Proteomes" id="UP000433104">
    <property type="component" value="Unassembled WGS sequence"/>
</dbReference>
<dbReference type="InterPro" id="IPR035965">
    <property type="entry name" value="PAS-like_dom_sf"/>
</dbReference>
<dbReference type="PROSITE" id="PS50112">
    <property type="entry name" value="PAS"/>
    <property type="match status" value="1"/>
</dbReference>
<evidence type="ECO:0000256" key="10">
    <source>
        <dbReference type="ARBA" id="ARBA00022741"/>
    </source>
</evidence>
<keyword evidence="14" id="KW-0843">Virulence</keyword>
<sequence>MTVLRPNAEKGSAQEREERQAFLLDLSDRLRTLGDAGAIRRMACELLAANLSTDRVYYVEYREAEDCGVVADDHAAEGLPSLAGTYPLEAFRTTYDIVGTGNVWIVDDVRQEQDIAAQERDYYIAREVMAWINVPLVKDDQLEAILCVVQTSPREWSDEDVQRTAEVAERLWAAVKRAYAENRLRESEARFRHFAQSSSDLLWIFDTEQNRFEYLGPQFEAWFGFPREELVSDPARFHDHVHEDDRKRVRQAMPRTLDGEAVVEQYRIVQPDGSLRWLRDSGFPIRSEDGRIRRVGGITRDITEEHEREQALKTSERYSRLLLKELQHRVRNLLGMVRSIVRQSSDRYDTKDEYVAHLLGRIDAMARTQVILSQAVDASVNLDSLLRDELARVADEELMVLEGPEVQLSAKAAEVVTMAVHELATNSIKYGVLGHGGRLAIRWFATKREDGPWLELMWEENGGKPIANGSVKGFGSELIEDRVPYELNGQGSITLTEQGVLAEIAFPLTEGASIFESGAKGKHWP</sequence>
<dbReference type="SUPFAM" id="SSF55785">
    <property type="entry name" value="PYP-like sensor domain (PAS domain)"/>
    <property type="match status" value="1"/>
</dbReference>
<feature type="domain" description="PAS" evidence="16">
    <location>
        <begin position="187"/>
        <end position="260"/>
    </location>
</feature>
<dbReference type="OrthoDB" id="136506at2"/>
<name>A0A844ZFX5_9SPHN</name>
<evidence type="ECO:0000259" key="17">
    <source>
        <dbReference type="PROSITE" id="PS50113"/>
    </source>
</evidence>
<reference evidence="18 19" key="1">
    <citation type="submission" date="2019-12" db="EMBL/GenBank/DDBJ databases">
        <title>Genomic-based taxomic classification of the family Erythrobacteraceae.</title>
        <authorList>
            <person name="Xu L."/>
        </authorList>
    </citation>
    <scope>NUCLEOTIDE SEQUENCE [LARGE SCALE GENOMIC DNA]</scope>
    <source>
        <strain evidence="18 19">MCCC 1A09962</strain>
    </source>
</reference>
<evidence type="ECO:0000256" key="2">
    <source>
        <dbReference type="ARBA" id="ARBA00012438"/>
    </source>
</evidence>
<keyword evidence="8" id="KW-0808">Transferase</keyword>
<dbReference type="Pfam" id="PF08447">
    <property type="entry name" value="PAS_3"/>
    <property type="match status" value="1"/>
</dbReference>
<keyword evidence="9" id="KW-0677">Repeat</keyword>
<dbReference type="SUPFAM" id="SSF55781">
    <property type="entry name" value="GAF domain-like"/>
    <property type="match status" value="1"/>
</dbReference>
<comment type="catalytic activity">
    <reaction evidence="1">
        <text>ATP + protein L-histidine = ADP + protein N-phospho-L-histidine.</text>
        <dbReference type="EC" id="2.7.13.3"/>
    </reaction>
</comment>
<organism evidence="18 19">
    <name type="scientific">Parapontixanthobacter aurantiacus</name>
    <dbReference type="NCBI Taxonomy" id="1463599"/>
    <lineage>
        <taxon>Bacteria</taxon>
        <taxon>Pseudomonadati</taxon>
        <taxon>Pseudomonadota</taxon>
        <taxon>Alphaproteobacteria</taxon>
        <taxon>Sphingomonadales</taxon>
        <taxon>Erythrobacteraceae</taxon>
        <taxon>Parapontixanthobacter</taxon>
    </lineage>
</organism>
<dbReference type="SMART" id="SM00065">
    <property type="entry name" value="GAF"/>
    <property type="match status" value="1"/>
</dbReference>
<dbReference type="SMART" id="SM00091">
    <property type="entry name" value="PAS"/>
    <property type="match status" value="1"/>
</dbReference>
<evidence type="ECO:0000256" key="9">
    <source>
        <dbReference type="ARBA" id="ARBA00022737"/>
    </source>
</evidence>
<dbReference type="EMBL" id="WTYW01000002">
    <property type="protein sequence ID" value="MXO86046.1"/>
    <property type="molecule type" value="Genomic_DNA"/>
</dbReference>
<evidence type="ECO:0000256" key="7">
    <source>
        <dbReference type="ARBA" id="ARBA00022643"/>
    </source>
</evidence>